<feature type="transmembrane region" description="Helical" evidence="3">
    <location>
        <begin position="280"/>
        <end position="300"/>
    </location>
</feature>
<comment type="caution">
    <text evidence="5">The sequence shown here is derived from an EMBL/GenBank/DDBJ whole genome shotgun (WGS) entry which is preliminary data.</text>
</comment>
<dbReference type="InterPro" id="IPR000620">
    <property type="entry name" value="EamA_dom"/>
</dbReference>
<keyword evidence="7" id="KW-1185">Reference proteome</keyword>
<reference evidence="5 7" key="1">
    <citation type="submission" date="2020-01" db="EMBL/GenBank/DDBJ databases">
        <title>the WGS Modestobacter muralis CPCC 204518.</title>
        <authorList>
            <person name="Jiang Z."/>
        </authorList>
    </citation>
    <scope>NUCLEOTIDE SEQUENCE [LARGE SCALE GENOMIC DNA]</scope>
    <source>
        <strain evidence="5 7">DSM 100205</strain>
    </source>
</reference>
<dbReference type="AlphaFoldDB" id="A0A6P0EPS8"/>
<feature type="transmembrane region" description="Helical" evidence="3">
    <location>
        <begin position="194"/>
        <end position="216"/>
    </location>
</feature>
<feature type="transmembrane region" description="Helical" evidence="3">
    <location>
        <begin position="45"/>
        <end position="78"/>
    </location>
</feature>
<feature type="transmembrane region" description="Helical" evidence="3">
    <location>
        <begin position="114"/>
        <end position="133"/>
    </location>
</feature>
<dbReference type="Proteomes" id="UP000468828">
    <property type="component" value="Unassembled WGS sequence"/>
</dbReference>
<dbReference type="PANTHER" id="PTHR22911">
    <property type="entry name" value="ACYL-MALONYL CONDENSING ENZYME-RELATED"/>
    <property type="match status" value="1"/>
</dbReference>
<dbReference type="PANTHER" id="PTHR22911:SF37">
    <property type="entry name" value="THREONINE_HOMOSERINE EXPORTER RHTA"/>
    <property type="match status" value="1"/>
</dbReference>
<feature type="region of interest" description="Disordered" evidence="2">
    <location>
        <begin position="1"/>
        <end position="23"/>
    </location>
</feature>
<dbReference type="SUPFAM" id="SSF103481">
    <property type="entry name" value="Multidrug resistance efflux transporter EmrE"/>
    <property type="match status" value="2"/>
</dbReference>
<dbReference type="EMBL" id="JAAGWB010000005">
    <property type="protein sequence ID" value="NEN49662.1"/>
    <property type="molecule type" value="Genomic_DNA"/>
</dbReference>
<evidence type="ECO:0000313" key="6">
    <source>
        <dbReference type="EMBL" id="NEN49662.1"/>
    </source>
</evidence>
<protein>
    <submittedName>
        <fullName evidence="5">EamA family transporter</fullName>
    </submittedName>
</protein>
<keyword evidence="3" id="KW-0472">Membrane</keyword>
<evidence type="ECO:0000259" key="4">
    <source>
        <dbReference type="Pfam" id="PF00892"/>
    </source>
</evidence>
<evidence type="ECO:0000313" key="7">
    <source>
        <dbReference type="Proteomes" id="UP000468828"/>
    </source>
</evidence>
<proteinExistence type="inferred from homology"/>
<dbReference type="EMBL" id="JAAGWH010000005">
    <property type="protein sequence ID" value="NEK92895.1"/>
    <property type="molecule type" value="Genomic_DNA"/>
</dbReference>
<dbReference type="GO" id="GO:0015565">
    <property type="term" value="F:threonine efflux transmembrane transporter activity"/>
    <property type="evidence" value="ECO:0007669"/>
    <property type="project" value="TreeGrafter"/>
</dbReference>
<sequence>MRTDQALADGVQQAAERPAGPVTPPAGGAWVGVAMMVGSALSNQVGAAVGALAFPAIGAVGVVAVRQWVAGAVLVAVARPRPWRFTAAQWRPVLLLVVVFATMNLSLYSAVDRIGLGLAVTLEFLGPLSLALLGARGRGPLLCALVAAGGVLVLTRPQPTTDYPGIGLGLLAGGCWAAYILVNREIGARVPGGAGPATAAGISALLFLPVGVVVLAQHPPSAATVACAVTAGVLASAVPLFVDLQALRRVATGAYGVFMSINPVLAAVVGLVVLGEGLGWDAWAGIVAIVVANVASQLLAHRGPARRRGDTGR</sequence>
<feature type="domain" description="EamA" evidence="4">
    <location>
        <begin position="165"/>
        <end position="292"/>
    </location>
</feature>
<evidence type="ECO:0000313" key="8">
    <source>
        <dbReference type="Proteomes" id="UP000471152"/>
    </source>
</evidence>
<reference evidence="6 8" key="2">
    <citation type="submission" date="2020-02" db="EMBL/GenBank/DDBJ databases">
        <title>The WGS of Modestobacter muralis DSM 100205.</title>
        <authorList>
            <person name="Jiang Z."/>
        </authorList>
    </citation>
    <scope>NUCLEOTIDE SEQUENCE [LARGE SCALE GENOMIC DNA]</scope>
    <source>
        <strain evidence="6 8">DSM 100205</strain>
    </source>
</reference>
<evidence type="ECO:0000256" key="2">
    <source>
        <dbReference type="SAM" id="MobiDB-lite"/>
    </source>
</evidence>
<feature type="transmembrane region" description="Helical" evidence="3">
    <location>
        <begin position="254"/>
        <end position="274"/>
    </location>
</feature>
<organism evidence="5 7">
    <name type="scientific">Modestobacter muralis</name>
    <dbReference type="NCBI Taxonomy" id="1608614"/>
    <lineage>
        <taxon>Bacteria</taxon>
        <taxon>Bacillati</taxon>
        <taxon>Actinomycetota</taxon>
        <taxon>Actinomycetes</taxon>
        <taxon>Geodermatophilales</taxon>
        <taxon>Geodermatophilaceae</taxon>
        <taxon>Modestobacter</taxon>
    </lineage>
</organism>
<dbReference type="Proteomes" id="UP000471152">
    <property type="component" value="Unassembled WGS sequence"/>
</dbReference>
<feature type="transmembrane region" description="Helical" evidence="3">
    <location>
        <begin position="222"/>
        <end position="242"/>
    </location>
</feature>
<dbReference type="GO" id="GO:0005886">
    <property type="term" value="C:plasma membrane"/>
    <property type="evidence" value="ECO:0007669"/>
    <property type="project" value="TreeGrafter"/>
</dbReference>
<dbReference type="Pfam" id="PF00892">
    <property type="entry name" value="EamA"/>
    <property type="match status" value="1"/>
</dbReference>
<keyword evidence="3" id="KW-0812">Transmembrane</keyword>
<evidence type="ECO:0000256" key="3">
    <source>
        <dbReference type="SAM" id="Phobius"/>
    </source>
</evidence>
<keyword evidence="3" id="KW-1133">Transmembrane helix</keyword>
<feature type="transmembrane region" description="Helical" evidence="3">
    <location>
        <begin position="163"/>
        <end position="182"/>
    </location>
</feature>
<feature type="transmembrane region" description="Helical" evidence="3">
    <location>
        <begin position="90"/>
        <end position="108"/>
    </location>
</feature>
<dbReference type="InterPro" id="IPR037185">
    <property type="entry name" value="EmrE-like"/>
</dbReference>
<gene>
    <name evidence="6" type="ORF">G3R41_01730</name>
    <name evidence="5" type="ORF">GCU67_01730</name>
</gene>
<evidence type="ECO:0000313" key="5">
    <source>
        <dbReference type="EMBL" id="NEK92895.1"/>
    </source>
</evidence>
<accession>A0A6P0EPS8</accession>
<evidence type="ECO:0000256" key="1">
    <source>
        <dbReference type="ARBA" id="ARBA00007362"/>
    </source>
</evidence>
<comment type="similarity">
    <text evidence="1">Belongs to the EamA transporter family.</text>
</comment>
<dbReference type="RefSeq" id="WP_163609361.1">
    <property type="nucleotide sequence ID" value="NZ_JAAGWB010000005.1"/>
</dbReference>
<name>A0A6P0EPS8_9ACTN</name>